<evidence type="ECO:0000256" key="1">
    <source>
        <dbReference type="SAM" id="Coils"/>
    </source>
</evidence>
<dbReference type="EMBL" id="PQFF01000079">
    <property type="protein sequence ID" value="RHZ84332.1"/>
    <property type="molecule type" value="Genomic_DNA"/>
</dbReference>
<dbReference type="AlphaFoldDB" id="A0A397J8F7"/>
<gene>
    <name evidence="3" type="ORF">Glove_83g52</name>
    <name evidence="4" type="ORF">Glove_83g53</name>
    <name evidence="2" type="ORF">Glove_83g54</name>
</gene>
<keyword evidence="5" id="KW-1185">Reference proteome</keyword>
<protein>
    <submittedName>
        <fullName evidence="3">Uncharacterized protein</fullName>
    </submittedName>
</protein>
<sequence length="297" mass="34367">MAGSHWYETLLRYYNIKVDNKKTWVPLLPGYTIYTTFGNNIFKLFIKFNNQEQELLFSWVDFGVDENNLSTPIASDSQSDRFQSFVQYFKPQGKISIPNTIGINITSISKMLKTCVYKKYPGLYPELLIFPKAKEEMEKIIETVKKKSKRLKLELQSTSNGEMVREGIHMTNDAQSVSLENFYVVLSEYKQVKKQLYNANRQIKRLKIQRDRYIDDDENENNNNDEEELLLKTMQDMKKKAELGLTLLITGFSIKIIIVCQVCKTIKEFSNELTNMNFNTCIANAGLTGGPIRSAHT</sequence>
<dbReference type="STRING" id="1348612.A0A397J8F7"/>
<evidence type="ECO:0000313" key="3">
    <source>
        <dbReference type="EMBL" id="RHZ84331.1"/>
    </source>
</evidence>
<dbReference type="Proteomes" id="UP000266861">
    <property type="component" value="Unassembled WGS sequence"/>
</dbReference>
<feature type="coiled-coil region" evidence="1">
    <location>
        <begin position="189"/>
        <end position="216"/>
    </location>
</feature>
<name>A0A397J8F7_9GLOM</name>
<accession>A0A397J8F7</accession>
<evidence type="ECO:0000313" key="2">
    <source>
        <dbReference type="EMBL" id="RHZ84327.1"/>
    </source>
</evidence>
<evidence type="ECO:0000313" key="4">
    <source>
        <dbReference type="EMBL" id="RHZ84332.1"/>
    </source>
</evidence>
<proteinExistence type="predicted"/>
<comment type="caution">
    <text evidence="3">The sequence shown here is derived from an EMBL/GenBank/DDBJ whole genome shotgun (WGS) entry which is preliminary data.</text>
</comment>
<keyword evidence="1" id="KW-0175">Coiled coil</keyword>
<dbReference type="EMBL" id="PQFF01000079">
    <property type="protein sequence ID" value="RHZ84327.1"/>
    <property type="molecule type" value="Genomic_DNA"/>
</dbReference>
<evidence type="ECO:0000313" key="5">
    <source>
        <dbReference type="Proteomes" id="UP000266861"/>
    </source>
</evidence>
<dbReference type="OrthoDB" id="2420210at2759"/>
<reference evidence="3 5" key="1">
    <citation type="submission" date="2018-08" db="EMBL/GenBank/DDBJ databases">
        <title>Genome and evolution of the arbuscular mycorrhizal fungus Diversispora epigaea (formerly Glomus versiforme) and its bacterial endosymbionts.</title>
        <authorList>
            <person name="Sun X."/>
            <person name="Fei Z."/>
            <person name="Harrison M."/>
        </authorList>
    </citation>
    <scope>NUCLEOTIDE SEQUENCE [LARGE SCALE GENOMIC DNA]</scope>
    <source>
        <strain evidence="3 5">IT104</strain>
    </source>
</reference>
<organism evidence="3 5">
    <name type="scientific">Diversispora epigaea</name>
    <dbReference type="NCBI Taxonomy" id="1348612"/>
    <lineage>
        <taxon>Eukaryota</taxon>
        <taxon>Fungi</taxon>
        <taxon>Fungi incertae sedis</taxon>
        <taxon>Mucoromycota</taxon>
        <taxon>Glomeromycotina</taxon>
        <taxon>Glomeromycetes</taxon>
        <taxon>Diversisporales</taxon>
        <taxon>Diversisporaceae</taxon>
        <taxon>Diversispora</taxon>
    </lineage>
</organism>
<dbReference type="EMBL" id="PQFF01000079">
    <property type="protein sequence ID" value="RHZ84331.1"/>
    <property type="molecule type" value="Genomic_DNA"/>
</dbReference>